<dbReference type="AlphaFoldDB" id="A0A3B1AVE5"/>
<name>A0A3B1AVE5_9ZZZZ</name>
<accession>A0A3B1AVE5</accession>
<keyword evidence="1" id="KW-1133">Transmembrane helix</keyword>
<proteinExistence type="predicted"/>
<keyword evidence="1" id="KW-0472">Membrane</keyword>
<keyword evidence="1" id="KW-0812">Transmembrane</keyword>
<sequence length="143" mass="15637">MFFARSIQGTLGLLFVKVKNIMKNLFISAVAVIAFHFTAVPGNATVIDFEEITAPYSGNSLNSKGYNFFNDCGTPSLCILHRDVGDPKNADVDGETLAHSYSRTTTTLTRIDGNAFDRTSSYIAACLNCNVPQNSHVYGTYEH</sequence>
<feature type="non-terminal residue" evidence="2">
    <location>
        <position position="143"/>
    </location>
</feature>
<reference evidence="2" key="1">
    <citation type="submission" date="2018-06" db="EMBL/GenBank/DDBJ databases">
        <authorList>
            <person name="Zhirakovskaya E."/>
        </authorList>
    </citation>
    <scope>NUCLEOTIDE SEQUENCE</scope>
</reference>
<feature type="transmembrane region" description="Helical" evidence="1">
    <location>
        <begin position="21"/>
        <end position="39"/>
    </location>
</feature>
<evidence type="ECO:0000256" key="1">
    <source>
        <dbReference type="SAM" id="Phobius"/>
    </source>
</evidence>
<evidence type="ECO:0000313" key="2">
    <source>
        <dbReference type="EMBL" id="VAX03268.1"/>
    </source>
</evidence>
<dbReference type="EMBL" id="UOFW01000042">
    <property type="protein sequence ID" value="VAX03268.1"/>
    <property type="molecule type" value="Genomic_DNA"/>
</dbReference>
<protein>
    <submittedName>
        <fullName evidence="2">Uncharacterized protein</fullName>
    </submittedName>
</protein>
<gene>
    <name evidence="2" type="ORF">MNBD_ALPHA03-484</name>
</gene>
<organism evidence="2">
    <name type="scientific">hydrothermal vent metagenome</name>
    <dbReference type="NCBI Taxonomy" id="652676"/>
    <lineage>
        <taxon>unclassified sequences</taxon>
        <taxon>metagenomes</taxon>
        <taxon>ecological metagenomes</taxon>
    </lineage>
</organism>